<evidence type="ECO:0000313" key="2">
    <source>
        <dbReference type="EMBL" id="CAD5332990.1"/>
    </source>
</evidence>
<accession>A0A7G2FDA7</accession>
<gene>
    <name evidence="2" type="ORF">AT9943_LOCUS20369</name>
</gene>
<feature type="region of interest" description="Disordered" evidence="1">
    <location>
        <begin position="1"/>
        <end position="42"/>
    </location>
</feature>
<proteinExistence type="predicted"/>
<reference evidence="2 3" key="1">
    <citation type="submission" date="2020-09" db="EMBL/GenBank/DDBJ databases">
        <authorList>
            <person name="Ashkenazy H."/>
        </authorList>
    </citation>
    <scope>NUCLEOTIDE SEQUENCE [LARGE SCALE GENOMIC DNA]</scope>
    <source>
        <strain evidence="3">cv. Cdm-0</strain>
    </source>
</reference>
<evidence type="ECO:0000313" key="3">
    <source>
        <dbReference type="Proteomes" id="UP000516314"/>
    </source>
</evidence>
<feature type="compositionally biased region" description="Polar residues" evidence="1">
    <location>
        <begin position="24"/>
        <end position="37"/>
    </location>
</feature>
<dbReference type="AlphaFoldDB" id="A0A7G2FDA7"/>
<dbReference type="EMBL" id="LR881470">
    <property type="protein sequence ID" value="CAD5332990.1"/>
    <property type="molecule type" value="Genomic_DNA"/>
</dbReference>
<dbReference type="Proteomes" id="UP000516314">
    <property type="component" value="Chromosome 5"/>
</dbReference>
<protein>
    <submittedName>
        <fullName evidence="2">(thale cress) hypothetical protein</fullName>
    </submittedName>
</protein>
<evidence type="ECO:0000256" key="1">
    <source>
        <dbReference type="SAM" id="MobiDB-lite"/>
    </source>
</evidence>
<name>A0A7G2FDA7_ARATH</name>
<sequence length="175" mass="18640">MSPKGGKSTRGRGGKSQSRLRVFTGSNPAKPSGSRTLPMNPPYPTTDLDYEELLDGLLNLPGRQHLPVLSKVLIPGIETLCILLGWIFYLGLGPNAAPSRPSPSDPQDIVELGSGVFSGITLEPSIVYLRCSPGSQCFIAPGWGCVSWSNTRTGTAPSLAPEVLMVSIRPARVLR</sequence>
<organism evidence="2 3">
    <name type="scientific">Arabidopsis thaliana</name>
    <name type="common">Mouse-ear cress</name>
    <dbReference type="NCBI Taxonomy" id="3702"/>
    <lineage>
        <taxon>Eukaryota</taxon>
        <taxon>Viridiplantae</taxon>
        <taxon>Streptophyta</taxon>
        <taxon>Embryophyta</taxon>
        <taxon>Tracheophyta</taxon>
        <taxon>Spermatophyta</taxon>
        <taxon>Magnoliopsida</taxon>
        <taxon>eudicotyledons</taxon>
        <taxon>Gunneridae</taxon>
        <taxon>Pentapetalae</taxon>
        <taxon>rosids</taxon>
        <taxon>malvids</taxon>
        <taxon>Brassicales</taxon>
        <taxon>Brassicaceae</taxon>
        <taxon>Camelineae</taxon>
        <taxon>Arabidopsis</taxon>
    </lineage>
</organism>